<reference evidence="2 3" key="1">
    <citation type="journal article" date="2016" name="Nat. Commun.">
        <title>Thousands of microbial genomes shed light on interconnected biogeochemical processes in an aquifer system.</title>
        <authorList>
            <person name="Anantharaman K."/>
            <person name="Brown C.T."/>
            <person name="Hug L.A."/>
            <person name="Sharon I."/>
            <person name="Castelle C.J."/>
            <person name="Probst A.J."/>
            <person name="Thomas B.C."/>
            <person name="Singh A."/>
            <person name="Wilkins M.J."/>
            <person name="Karaoz U."/>
            <person name="Brodie E.L."/>
            <person name="Williams K.H."/>
            <person name="Hubbard S.S."/>
            <person name="Banfield J.F."/>
        </authorList>
    </citation>
    <scope>NUCLEOTIDE SEQUENCE [LARGE SCALE GENOMIC DNA]</scope>
</reference>
<comment type="caution">
    <text evidence="2">The sequence shown here is derived from an EMBL/GenBank/DDBJ whole genome shotgun (WGS) entry which is preliminary data.</text>
</comment>
<proteinExistence type="predicted"/>
<protein>
    <submittedName>
        <fullName evidence="2">Uncharacterized protein</fullName>
    </submittedName>
</protein>
<dbReference type="EMBL" id="MHPE01000030">
    <property type="protein sequence ID" value="OGZ76579.1"/>
    <property type="molecule type" value="Genomic_DNA"/>
</dbReference>
<evidence type="ECO:0000256" key="1">
    <source>
        <dbReference type="SAM" id="Phobius"/>
    </source>
</evidence>
<keyword evidence="1" id="KW-0812">Transmembrane</keyword>
<keyword evidence="1" id="KW-1133">Transmembrane helix</keyword>
<keyword evidence="1" id="KW-0472">Membrane</keyword>
<feature type="transmembrane region" description="Helical" evidence="1">
    <location>
        <begin position="7"/>
        <end position="28"/>
    </location>
</feature>
<dbReference type="Proteomes" id="UP000178632">
    <property type="component" value="Unassembled WGS sequence"/>
</dbReference>
<evidence type="ECO:0000313" key="3">
    <source>
        <dbReference type="Proteomes" id="UP000178632"/>
    </source>
</evidence>
<dbReference type="AlphaFoldDB" id="A0A1G2INS5"/>
<feature type="transmembrane region" description="Helical" evidence="1">
    <location>
        <begin position="55"/>
        <end position="76"/>
    </location>
</feature>
<name>A0A1G2INS5_9BACT</name>
<accession>A0A1G2INS5</accession>
<evidence type="ECO:0000313" key="2">
    <source>
        <dbReference type="EMBL" id="OGZ76579.1"/>
    </source>
</evidence>
<gene>
    <name evidence="2" type="ORF">A3G45_01745</name>
</gene>
<organism evidence="2 3">
    <name type="scientific">Candidatus Staskawiczbacteria bacterium RIFCSPLOWO2_12_FULL_37_15</name>
    <dbReference type="NCBI Taxonomy" id="1802218"/>
    <lineage>
        <taxon>Bacteria</taxon>
        <taxon>Candidatus Staskawicziibacteriota</taxon>
    </lineage>
</organism>
<sequence>MNSRSRNFIIFYLMAAILGVFVFHWFFIDNMMPATECFSINCIYSSPQTTQPKDFYNFLATLILIIIASLPITLWLNNEFKEILGRILLGRKIDGFWRKLISWLKILKKRDPRTVLAVARIFDFRQ</sequence>